<dbReference type="PROSITE" id="PS50157">
    <property type="entry name" value="ZINC_FINGER_C2H2_2"/>
    <property type="match status" value="4"/>
</dbReference>
<keyword evidence="5" id="KW-0862">Zinc</keyword>
<feature type="domain" description="C2H2-type" evidence="8">
    <location>
        <begin position="109"/>
        <end position="136"/>
    </location>
</feature>
<proteinExistence type="predicted"/>
<dbReference type="GO" id="GO:0000981">
    <property type="term" value="F:DNA-binding transcription factor activity, RNA polymerase II-specific"/>
    <property type="evidence" value="ECO:0007669"/>
    <property type="project" value="TreeGrafter"/>
</dbReference>
<dbReference type="SUPFAM" id="SSF57667">
    <property type="entry name" value="beta-beta-alpha zinc fingers"/>
    <property type="match status" value="2"/>
</dbReference>
<evidence type="ECO:0000256" key="4">
    <source>
        <dbReference type="ARBA" id="ARBA00022771"/>
    </source>
</evidence>
<dbReference type="InterPro" id="IPR036236">
    <property type="entry name" value="Znf_C2H2_sf"/>
</dbReference>
<dbReference type="Proteomes" id="UP000095285">
    <property type="component" value="Unassembled WGS sequence"/>
</dbReference>
<evidence type="ECO:0000256" key="6">
    <source>
        <dbReference type="ARBA" id="ARBA00023242"/>
    </source>
</evidence>
<reference evidence="9" key="1">
    <citation type="submission" date="2012-04" db="EMBL/GenBank/DDBJ databases">
        <title>The Genome Sequence of Loa loa.</title>
        <authorList>
            <consortium name="The Broad Institute Genome Sequencing Platform"/>
            <consortium name="Broad Institute Genome Sequencing Center for Infectious Disease"/>
            <person name="Nutman T.B."/>
            <person name="Fink D.L."/>
            <person name="Russ C."/>
            <person name="Young S."/>
            <person name="Zeng Q."/>
            <person name="Gargeya S."/>
            <person name="Alvarado L."/>
            <person name="Berlin A."/>
            <person name="Chapman S.B."/>
            <person name="Chen Z."/>
            <person name="Freedman E."/>
            <person name="Gellesch M."/>
            <person name="Goldberg J."/>
            <person name="Griggs A."/>
            <person name="Gujja S."/>
            <person name="Heilman E.R."/>
            <person name="Heiman D."/>
            <person name="Howarth C."/>
            <person name="Mehta T."/>
            <person name="Neiman D."/>
            <person name="Pearson M."/>
            <person name="Roberts A."/>
            <person name="Saif S."/>
            <person name="Shea T."/>
            <person name="Shenoy N."/>
            <person name="Sisk P."/>
            <person name="Stolte C."/>
            <person name="Sykes S."/>
            <person name="White J."/>
            <person name="Yandava C."/>
            <person name="Haas B."/>
            <person name="Henn M.R."/>
            <person name="Nusbaum C."/>
            <person name="Birren B."/>
        </authorList>
    </citation>
    <scope>NUCLEOTIDE SEQUENCE [LARGE SCALE GENOMIC DNA]</scope>
</reference>
<evidence type="ECO:0000256" key="5">
    <source>
        <dbReference type="ARBA" id="ARBA00022833"/>
    </source>
</evidence>
<dbReference type="WBParaSite" id="EN70_11613">
    <property type="protein sequence ID" value="EN70_11613"/>
    <property type="gene ID" value="EN70_11613"/>
</dbReference>
<dbReference type="SMART" id="SM00355">
    <property type="entry name" value="ZnF_C2H2"/>
    <property type="match status" value="4"/>
</dbReference>
<dbReference type="AlphaFoldDB" id="A0A1I7VAC6"/>
<feature type="domain" description="C2H2-type" evidence="8">
    <location>
        <begin position="137"/>
        <end position="164"/>
    </location>
</feature>
<keyword evidence="3" id="KW-0677">Repeat</keyword>
<sequence>EAQTEQTAPLDLPVQGLSDEQMGNLFLLAEVAAKMPRAEVAVKNTDESDSQNLTIKMKLTAKKESVKRKITAEPIGKKPKRKKSQCTVCQKKATNMRRHMRTHTGEKPYSCSICKRSFSQPHHVEYHMRTHTNAKPHSCRKCEKSFRLKQHLKRHMANHNKNMPLYNCTFCGKDFLTKCYLKIHKKNHERS</sequence>
<dbReference type="PANTHER" id="PTHR24394">
    <property type="entry name" value="ZINC FINGER PROTEIN"/>
    <property type="match status" value="1"/>
</dbReference>
<keyword evidence="9" id="KW-1185">Reference proteome</keyword>
<dbReference type="eggNOG" id="KOG1721">
    <property type="taxonomic scope" value="Eukaryota"/>
</dbReference>
<dbReference type="PROSITE" id="PS00028">
    <property type="entry name" value="ZINC_FINGER_C2H2_1"/>
    <property type="match status" value="3"/>
</dbReference>
<protein>
    <submittedName>
        <fullName evidence="10 11">Zinc finger protein</fullName>
    </submittedName>
</protein>
<dbReference type="GO" id="GO:0005634">
    <property type="term" value="C:nucleus"/>
    <property type="evidence" value="ECO:0007669"/>
    <property type="project" value="UniProtKB-SubCell"/>
</dbReference>
<evidence type="ECO:0000313" key="11">
    <source>
        <dbReference type="WBParaSite" id="EN70_11614"/>
    </source>
</evidence>
<keyword evidence="4 7" id="KW-0863">Zinc-finger</keyword>
<evidence type="ECO:0000259" key="8">
    <source>
        <dbReference type="PROSITE" id="PS50157"/>
    </source>
</evidence>
<accession>A0A1I7VAC6</accession>
<evidence type="ECO:0000256" key="7">
    <source>
        <dbReference type="PROSITE-ProRule" id="PRU00042"/>
    </source>
</evidence>
<reference evidence="10 11" key="2">
    <citation type="submission" date="2016-11" db="UniProtKB">
        <authorList>
            <consortium name="WormBaseParasite"/>
        </authorList>
    </citation>
    <scope>IDENTIFICATION</scope>
</reference>
<feature type="domain" description="C2H2-type" evidence="8">
    <location>
        <begin position="81"/>
        <end position="108"/>
    </location>
</feature>
<dbReference type="Pfam" id="PF00096">
    <property type="entry name" value="zf-C2H2"/>
    <property type="match status" value="2"/>
</dbReference>
<dbReference type="InterPro" id="IPR013087">
    <property type="entry name" value="Znf_C2H2_type"/>
</dbReference>
<dbReference type="Gene3D" id="3.30.160.60">
    <property type="entry name" value="Classic Zinc Finger"/>
    <property type="match status" value="3"/>
</dbReference>
<dbReference type="FunFam" id="3.30.160.60:FF:000100">
    <property type="entry name" value="Zinc finger 45-like"/>
    <property type="match status" value="1"/>
</dbReference>
<dbReference type="FunFam" id="3.30.160.60:FF:002343">
    <property type="entry name" value="Zinc finger protein 33A"/>
    <property type="match status" value="1"/>
</dbReference>
<dbReference type="STRING" id="7209.A0A1I7VAC6"/>
<evidence type="ECO:0000313" key="9">
    <source>
        <dbReference type="Proteomes" id="UP000095285"/>
    </source>
</evidence>
<keyword evidence="6" id="KW-0539">Nucleus</keyword>
<dbReference type="WBParaSite" id="EN70_11614">
    <property type="protein sequence ID" value="EN70_11614"/>
    <property type="gene ID" value="EN70_11614"/>
</dbReference>
<feature type="domain" description="C2H2-type" evidence="8">
    <location>
        <begin position="166"/>
        <end position="191"/>
    </location>
</feature>
<evidence type="ECO:0000256" key="3">
    <source>
        <dbReference type="ARBA" id="ARBA00022737"/>
    </source>
</evidence>
<comment type="subcellular location">
    <subcellularLocation>
        <location evidence="1">Nucleus</location>
    </subcellularLocation>
</comment>
<name>A0A1I7VAC6_LOALO</name>
<evidence type="ECO:0000256" key="1">
    <source>
        <dbReference type="ARBA" id="ARBA00004123"/>
    </source>
</evidence>
<dbReference type="GO" id="GO:0008270">
    <property type="term" value="F:zinc ion binding"/>
    <property type="evidence" value="ECO:0007669"/>
    <property type="project" value="UniProtKB-KW"/>
</dbReference>
<evidence type="ECO:0000256" key="2">
    <source>
        <dbReference type="ARBA" id="ARBA00022723"/>
    </source>
</evidence>
<dbReference type="PANTHER" id="PTHR24394:SF29">
    <property type="entry name" value="MYONEURIN"/>
    <property type="match status" value="1"/>
</dbReference>
<evidence type="ECO:0000313" key="10">
    <source>
        <dbReference type="WBParaSite" id="EN70_11613"/>
    </source>
</evidence>
<keyword evidence="2" id="KW-0479">Metal-binding</keyword>
<organism evidence="9 10">
    <name type="scientific">Loa loa</name>
    <name type="common">Eye worm</name>
    <name type="synonym">Filaria loa</name>
    <dbReference type="NCBI Taxonomy" id="7209"/>
    <lineage>
        <taxon>Eukaryota</taxon>
        <taxon>Metazoa</taxon>
        <taxon>Ecdysozoa</taxon>
        <taxon>Nematoda</taxon>
        <taxon>Chromadorea</taxon>
        <taxon>Rhabditida</taxon>
        <taxon>Spirurina</taxon>
        <taxon>Spiruromorpha</taxon>
        <taxon>Filarioidea</taxon>
        <taxon>Onchocercidae</taxon>
        <taxon>Loa</taxon>
    </lineage>
</organism>